<dbReference type="Proteomes" id="UP000199125">
    <property type="component" value="Unassembled WGS sequence"/>
</dbReference>
<feature type="domain" description="Histidine phosphotransferase ChpT C-terminal" evidence="1">
    <location>
        <begin position="104"/>
        <end position="223"/>
    </location>
</feature>
<accession>A0A1H6K2W8</accession>
<dbReference type="InterPro" id="IPR036890">
    <property type="entry name" value="HATPase_C_sf"/>
</dbReference>
<dbReference type="Gene3D" id="3.30.565.10">
    <property type="entry name" value="Histidine kinase-like ATPase, C-terminal domain"/>
    <property type="match status" value="1"/>
</dbReference>
<evidence type="ECO:0000259" key="1">
    <source>
        <dbReference type="Pfam" id="PF10090"/>
    </source>
</evidence>
<sequence>MRPVTIPADGFRPDEAFATAACPADSGFDLASLVAARLCHDLVSPLGAIGNGVELLEMAGEYPGLAKSPELSLIGESVKAARARVRFYRAAFGHSPPDQRTAVTEIAQLAQDYTRGARLAVEFEVGGDASRVEARMLLLALMCMDSAMPWGGRVLICRSMTGWRVVGEASRTRSQPGLWGWLGNATTPDAVPDAPPQPSEVHFALLGALARQHRRPMLWEVDATGGEISF</sequence>
<dbReference type="AlphaFoldDB" id="A0A1H6K2W8"/>
<dbReference type="RefSeq" id="WP_090845254.1">
    <property type="nucleotide sequence ID" value="NZ_FNXG01000001.1"/>
</dbReference>
<protein>
    <submittedName>
        <fullName evidence="2">Histidine phosphotransferase ChpT</fullName>
    </submittedName>
</protein>
<keyword evidence="3" id="KW-1185">Reference proteome</keyword>
<dbReference type="InterPro" id="IPR018762">
    <property type="entry name" value="ChpT_C"/>
</dbReference>
<organism evidence="2 3">
    <name type="scientific">Paracoccus alkenifer</name>
    <dbReference type="NCBI Taxonomy" id="65735"/>
    <lineage>
        <taxon>Bacteria</taxon>
        <taxon>Pseudomonadati</taxon>
        <taxon>Pseudomonadota</taxon>
        <taxon>Alphaproteobacteria</taxon>
        <taxon>Rhodobacterales</taxon>
        <taxon>Paracoccaceae</taxon>
        <taxon>Paracoccus</taxon>
    </lineage>
</organism>
<dbReference type="EMBL" id="FNXG01000001">
    <property type="protein sequence ID" value="SEH66659.1"/>
    <property type="molecule type" value="Genomic_DNA"/>
</dbReference>
<dbReference type="Gene3D" id="1.10.287.130">
    <property type="match status" value="1"/>
</dbReference>
<dbReference type="STRING" id="65735.SAMN04488075_0671"/>
<proteinExistence type="predicted"/>
<name>A0A1H6K2W8_9RHOB</name>
<dbReference type="Pfam" id="PF10090">
    <property type="entry name" value="HPTransfase"/>
    <property type="match status" value="1"/>
</dbReference>
<reference evidence="3" key="1">
    <citation type="submission" date="2016-10" db="EMBL/GenBank/DDBJ databases">
        <authorList>
            <person name="Varghese N."/>
            <person name="Submissions S."/>
        </authorList>
    </citation>
    <scope>NUCLEOTIDE SEQUENCE [LARGE SCALE GENOMIC DNA]</scope>
    <source>
        <strain evidence="3">DSM 11593</strain>
    </source>
</reference>
<keyword evidence="2" id="KW-0808">Transferase</keyword>
<evidence type="ECO:0000313" key="3">
    <source>
        <dbReference type="Proteomes" id="UP000199125"/>
    </source>
</evidence>
<evidence type="ECO:0000313" key="2">
    <source>
        <dbReference type="EMBL" id="SEH66659.1"/>
    </source>
</evidence>
<gene>
    <name evidence="2" type="ORF">SAMN04488075_0671</name>
</gene>
<dbReference type="OrthoDB" id="9803702at2"/>
<dbReference type="GO" id="GO:0016740">
    <property type="term" value="F:transferase activity"/>
    <property type="evidence" value="ECO:0007669"/>
    <property type="project" value="UniProtKB-KW"/>
</dbReference>